<dbReference type="Pfam" id="PF00072">
    <property type="entry name" value="Response_reg"/>
    <property type="match status" value="1"/>
</dbReference>
<gene>
    <name evidence="8" type="ORF">QGN29_03485</name>
</gene>
<dbReference type="InterPro" id="IPR016032">
    <property type="entry name" value="Sig_transdc_resp-reg_C-effctor"/>
</dbReference>
<dbReference type="Gene3D" id="1.10.10.10">
    <property type="entry name" value="Winged helix-like DNA-binding domain superfamily/Winged helix DNA-binding domain"/>
    <property type="match status" value="1"/>
</dbReference>
<sequence length="215" mass="24038">MTYSPIKILLLDDQRIFLQSLEMALGMDDLFEIVGAVTKGSEALKIIKSHPVDILVMDIAMPEQSGMAVFETIKSDKVDIKVISMSGLMQMDAFASLWEDGVQGIVHKSDPLDILLYAIDRVSRGMRYVSPSLQERMLELDENVLKLLTKREKQVLLSIIAGKSNKEAAEDLGVHVTTIRTHRENLMSKIDAHSTAEVIHFALRHGLMADYQTVT</sequence>
<evidence type="ECO:0000256" key="1">
    <source>
        <dbReference type="ARBA" id="ARBA00022553"/>
    </source>
</evidence>
<accession>A0AA52EJ17</accession>
<evidence type="ECO:0000256" key="2">
    <source>
        <dbReference type="ARBA" id="ARBA00023015"/>
    </source>
</evidence>
<dbReference type="InterPro" id="IPR058245">
    <property type="entry name" value="NreC/VraR/RcsB-like_REC"/>
</dbReference>
<dbReference type="InterPro" id="IPR000792">
    <property type="entry name" value="Tscrpt_reg_LuxR_C"/>
</dbReference>
<feature type="domain" description="Response regulatory" evidence="7">
    <location>
        <begin position="7"/>
        <end position="123"/>
    </location>
</feature>
<reference evidence="8" key="1">
    <citation type="submission" date="2023-04" db="EMBL/GenBank/DDBJ databases">
        <title>Complete genome sequence of Temperatibacter marinus.</title>
        <authorList>
            <person name="Rong J.-C."/>
            <person name="Yi M.-L."/>
            <person name="Zhao Q."/>
        </authorList>
    </citation>
    <scope>NUCLEOTIDE SEQUENCE</scope>
    <source>
        <strain evidence="8">NBRC 110045</strain>
    </source>
</reference>
<keyword evidence="1 5" id="KW-0597">Phosphoprotein</keyword>
<dbReference type="CDD" id="cd17535">
    <property type="entry name" value="REC_NarL-like"/>
    <property type="match status" value="1"/>
</dbReference>
<dbReference type="KEGG" id="tmk:QGN29_03485"/>
<dbReference type="SUPFAM" id="SSF52172">
    <property type="entry name" value="CheY-like"/>
    <property type="match status" value="1"/>
</dbReference>
<feature type="modified residue" description="4-aspartylphosphate" evidence="5">
    <location>
        <position position="58"/>
    </location>
</feature>
<dbReference type="PRINTS" id="PR00038">
    <property type="entry name" value="HTHLUXR"/>
</dbReference>
<dbReference type="AlphaFoldDB" id="A0AA52EJ17"/>
<dbReference type="SMART" id="SM00421">
    <property type="entry name" value="HTH_LUXR"/>
    <property type="match status" value="1"/>
</dbReference>
<dbReference type="GO" id="GO:0000160">
    <property type="term" value="P:phosphorelay signal transduction system"/>
    <property type="evidence" value="ECO:0007669"/>
    <property type="project" value="InterPro"/>
</dbReference>
<evidence type="ECO:0000256" key="3">
    <source>
        <dbReference type="ARBA" id="ARBA00023125"/>
    </source>
</evidence>
<dbReference type="PROSITE" id="PS50110">
    <property type="entry name" value="RESPONSE_REGULATORY"/>
    <property type="match status" value="1"/>
</dbReference>
<proteinExistence type="predicted"/>
<dbReference type="Pfam" id="PF00196">
    <property type="entry name" value="GerE"/>
    <property type="match status" value="1"/>
</dbReference>
<dbReference type="GO" id="GO:0003677">
    <property type="term" value="F:DNA binding"/>
    <property type="evidence" value="ECO:0007669"/>
    <property type="project" value="UniProtKB-KW"/>
</dbReference>
<feature type="domain" description="HTH luxR-type" evidence="6">
    <location>
        <begin position="141"/>
        <end position="206"/>
    </location>
</feature>
<dbReference type="Gene3D" id="3.40.50.2300">
    <property type="match status" value="1"/>
</dbReference>
<dbReference type="GO" id="GO:0006355">
    <property type="term" value="P:regulation of DNA-templated transcription"/>
    <property type="evidence" value="ECO:0007669"/>
    <property type="project" value="InterPro"/>
</dbReference>
<dbReference type="PROSITE" id="PS50043">
    <property type="entry name" value="HTH_LUXR_2"/>
    <property type="match status" value="1"/>
</dbReference>
<keyword evidence="3" id="KW-0238">DNA-binding</keyword>
<keyword evidence="2" id="KW-0805">Transcription regulation</keyword>
<protein>
    <submittedName>
        <fullName evidence="8">Response regulator transcription factor</fullName>
    </submittedName>
</protein>
<evidence type="ECO:0000259" key="7">
    <source>
        <dbReference type="PROSITE" id="PS50110"/>
    </source>
</evidence>
<dbReference type="InterPro" id="IPR039420">
    <property type="entry name" value="WalR-like"/>
</dbReference>
<evidence type="ECO:0000256" key="5">
    <source>
        <dbReference type="PROSITE-ProRule" id="PRU00169"/>
    </source>
</evidence>
<dbReference type="RefSeq" id="WP_310799285.1">
    <property type="nucleotide sequence ID" value="NZ_CP123872.1"/>
</dbReference>
<dbReference type="InterPro" id="IPR011006">
    <property type="entry name" value="CheY-like_superfamily"/>
</dbReference>
<evidence type="ECO:0000259" key="6">
    <source>
        <dbReference type="PROSITE" id="PS50043"/>
    </source>
</evidence>
<name>A0AA52EJ17_9PROT</name>
<keyword evidence="4" id="KW-0804">Transcription</keyword>
<evidence type="ECO:0000256" key="4">
    <source>
        <dbReference type="ARBA" id="ARBA00023163"/>
    </source>
</evidence>
<dbReference type="SUPFAM" id="SSF46894">
    <property type="entry name" value="C-terminal effector domain of the bipartite response regulators"/>
    <property type="match status" value="1"/>
</dbReference>
<dbReference type="InterPro" id="IPR001789">
    <property type="entry name" value="Sig_transdc_resp-reg_receiver"/>
</dbReference>
<dbReference type="Proteomes" id="UP001268683">
    <property type="component" value="Chromosome"/>
</dbReference>
<dbReference type="InterPro" id="IPR036388">
    <property type="entry name" value="WH-like_DNA-bd_sf"/>
</dbReference>
<evidence type="ECO:0000313" key="8">
    <source>
        <dbReference type="EMBL" id="WND03432.1"/>
    </source>
</evidence>
<keyword evidence="9" id="KW-1185">Reference proteome</keyword>
<dbReference type="PANTHER" id="PTHR43214:SF41">
    <property type="entry name" value="NITRATE_NITRITE RESPONSE REGULATOR PROTEIN NARP"/>
    <property type="match status" value="1"/>
</dbReference>
<evidence type="ECO:0000313" key="9">
    <source>
        <dbReference type="Proteomes" id="UP001268683"/>
    </source>
</evidence>
<dbReference type="SMART" id="SM00448">
    <property type="entry name" value="REC"/>
    <property type="match status" value="1"/>
</dbReference>
<dbReference type="PANTHER" id="PTHR43214">
    <property type="entry name" value="TWO-COMPONENT RESPONSE REGULATOR"/>
    <property type="match status" value="1"/>
</dbReference>
<organism evidence="8 9">
    <name type="scientific">Temperatibacter marinus</name>
    <dbReference type="NCBI Taxonomy" id="1456591"/>
    <lineage>
        <taxon>Bacteria</taxon>
        <taxon>Pseudomonadati</taxon>
        <taxon>Pseudomonadota</taxon>
        <taxon>Alphaproteobacteria</taxon>
        <taxon>Kordiimonadales</taxon>
        <taxon>Temperatibacteraceae</taxon>
        <taxon>Temperatibacter</taxon>
    </lineage>
</organism>
<dbReference type="CDD" id="cd06170">
    <property type="entry name" value="LuxR_C_like"/>
    <property type="match status" value="1"/>
</dbReference>
<dbReference type="EMBL" id="CP123872">
    <property type="protein sequence ID" value="WND03432.1"/>
    <property type="molecule type" value="Genomic_DNA"/>
</dbReference>